<evidence type="ECO:0000256" key="1">
    <source>
        <dbReference type="SAM" id="SignalP"/>
    </source>
</evidence>
<dbReference type="RefSeq" id="WP_182688547.1">
    <property type="nucleotide sequence ID" value="NZ_JACHTF010000018.1"/>
</dbReference>
<evidence type="ECO:0000259" key="2">
    <source>
        <dbReference type="Pfam" id="PF13472"/>
    </source>
</evidence>
<dbReference type="PROSITE" id="PS51257">
    <property type="entry name" value="PROKAR_LIPOPROTEIN"/>
    <property type="match status" value="1"/>
</dbReference>
<dbReference type="Gene3D" id="3.40.50.1110">
    <property type="entry name" value="SGNH hydrolase"/>
    <property type="match status" value="1"/>
</dbReference>
<protein>
    <submittedName>
        <fullName evidence="3">SGNH/GDSL hydrolase family protein</fullName>
    </submittedName>
</protein>
<reference evidence="3 4" key="1">
    <citation type="submission" date="2020-08" db="EMBL/GenBank/DDBJ databases">
        <authorList>
            <person name="Xu S."/>
            <person name="Li A."/>
        </authorList>
    </citation>
    <scope>NUCLEOTIDE SEQUENCE [LARGE SCALE GENOMIC DNA]</scope>
    <source>
        <strain evidence="3 4">119BY6-57</strain>
    </source>
</reference>
<name>A0A7W3TNW1_9GAMM</name>
<gene>
    <name evidence="3" type="ORF">H4F98_14475</name>
</gene>
<dbReference type="GO" id="GO:0016788">
    <property type="term" value="F:hydrolase activity, acting on ester bonds"/>
    <property type="evidence" value="ECO:0007669"/>
    <property type="project" value="UniProtKB-ARBA"/>
</dbReference>
<dbReference type="Pfam" id="PF13472">
    <property type="entry name" value="Lipase_GDSL_2"/>
    <property type="match status" value="1"/>
</dbReference>
<keyword evidence="3" id="KW-0378">Hydrolase</keyword>
<dbReference type="EMBL" id="JACHTF010000018">
    <property type="protein sequence ID" value="MBB1061778.1"/>
    <property type="molecule type" value="Genomic_DNA"/>
</dbReference>
<dbReference type="SUPFAM" id="SSF52266">
    <property type="entry name" value="SGNH hydrolase"/>
    <property type="match status" value="1"/>
</dbReference>
<dbReference type="InterPro" id="IPR013830">
    <property type="entry name" value="SGNH_hydro"/>
</dbReference>
<keyword evidence="4" id="KW-1185">Reference proteome</keyword>
<evidence type="ECO:0000313" key="4">
    <source>
        <dbReference type="Proteomes" id="UP000523196"/>
    </source>
</evidence>
<feature type="chain" id="PRO_5031210517" evidence="1">
    <location>
        <begin position="22"/>
        <end position="379"/>
    </location>
</feature>
<sequence>MNRAARALSRTGCTVALLALAACNGGDAPAPADPGAPPRFALAVVGDSDSHSYQDRISFPEGDPARGGAYRAVTFNWYEILARLRTDQLDVGEWGVRGTRGRIARLLRAVGIPARAPRKEDYDYNFAISGAGCEDLVEGYRQVPSLLAMMDADPVPWRHGAVVFRIGVNSFGTQRALEALGADPGDARVNGAIDACVSALRESVARLHARHPDTRVVLVGIFDNTHWAMHFDHAWSPAALANVGRGLDRFDDALRAMADADDRVAFFDDRAWFHAHFGGRDAQGHGAYRTLEFVDGTRVENTLGDAPFHTTLADGHAGTLVSGRWAGSLLDFIGRQWGLDFRPIGDRELLALVAPAGPALVAGREREAAERTATPPGAH</sequence>
<dbReference type="Proteomes" id="UP000523196">
    <property type="component" value="Unassembled WGS sequence"/>
</dbReference>
<comment type="caution">
    <text evidence="3">The sequence shown here is derived from an EMBL/GenBank/DDBJ whole genome shotgun (WGS) entry which is preliminary data.</text>
</comment>
<proteinExistence type="predicted"/>
<evidence type="ECO:0000313" key="3">
    <source>
        <dbReference type="EMBL" id="MBB1061778.1"/>
    </source>
</evidence>
<organism evidence="3 4">
    <name type="scientific">Marilutibacter spongiae</name>
    <dbReference type="NCBI Taxonomy" id="2025720"/>
    <lineage>
        <taxon>Bacteria</taxon>
        <taxon>Pseudomonadati</taxon>
        <taxon>Pseudomonadota</taxon>
        <taxon>Gammaproteobacteria</taxon>
        <taxon>Lysobacterales</taxon>
        <taxon>Lysobacteraceae</taxon>
        <taxon>Marilutibacter</taxon>
    </lineage>
</organism>
<dbReference type="InterPro" id="IPR036514">
    <property type="entry name" value="SGNH_hydro_sf"/>
</dbReference>
<keyword evidence="1" id="KW-0732">Signal</keyword>
<feature type="signal peptide" evidence="1">
    <location>
        <begin position="1"/>
        <end position="21"/>
    </location>
</feature>
<dbReference type="AlphaFoldDB" id="A0A7W3TNW1"/>
<feature type="domain" description="SGNH hydrolase-type esterase" evidence="2">
    <location>
        <begin position="94"/>
        <end position="280"/>
    </location>
</feature>
<accession>A0A7W3TNW1</accession>